<dbReference type="Pfam" id="PF05658">
    <property type="entry name" value="YadA_head"/>
    <property type="match status" value="1"/>
</dbReference>
<dbReference type="SUPFAM" id="SSF101967">
    <property type="entry name" value="Adhesin YadA, collagen-binding domain"/>
    <property type="match status" value="2"/>
</dbReference>
<feature type="domain" description="Trimeric autotransporter adhesin YadA-like head" evidence="1">
    <location>
        <begin position="110"/>
        <end position="136"/>
    </location>
</feature>
<evidence type="ECO:0000259" key="1">
    <source>
        <dbReference type="Pfam" id="PF05658"/>
    </source>
</evidence>
<evidence type="ECO:0008006" key="5">
    <source>
        <dbReference type="Google" id="ProtNLM"/>
    </source>
</evidence>
<dbReference type="Proteomes" id="UP000271590">
    <property type="component" value="Unassembled WGS sequence"/>
</dbReference>
<dbReference type="InterPro" id="IPR008635">
    <property type="entry name" value="Coiled_stalk_dom"/>
</dbReference>
<dbReference type="Pfam" id="PF05662">
    <property type="entry name" value="YadA_stalk"/>
    <property type="match status" value="1"/>
</dbReference>
<dbReference type="EMBL" id="RQXU01000094">
    <property type="protein sequence ID" value="RRH78735.1"/>
    <property type="molecule type" value="Genomic_DNA"/>
</dbReference>
<dbReference type="Gene3D" id="2.20.70.140">
    <property type="match status" value="1"/>
</dbReference>
<dbReference type="InterPro" id="IPR011049">
    <property type="entry name" value="Serralysin-like_metalloprot_C"/>
</dbReference>
<protein>
    <recommendedName>
        <fullName evidence="5">Trimeric autotransporter adhesin YadA-like stalk domain-containing protein</fullName>
    </recommendedName>
</protein>
<feature type="non-terminal residue" evidence="3">
    <location>
        <position position="1"/>
    </location>
</feature>
<gene>
    <name evidence="3" type="ORF">EH244_32245</name>
</gene>
<feature type="non-terminal residue" evidence="3">
    <location>
        <position position="156"/>
    </location>
</feature>
<evidence type="ECO:0000259" key="2">
    <source>
        <dbReference type="Pfam" id="PF05662"/>
    </source>
</evidence>
<reference evidence="3 4" key="1">
    <citation type="submission" date="2018-11" db="EMBL/GenBank/DDBJ databases">
        <title>The genome of Variovorax sp T529.</title>
        <authorList>
            <person name="Gao J."/>
        </authorList>
    </citation>
    <scope>NUCLEOTIDE SEQUENCE [LARGE SCALE GENOMIC DNA]</scope>
    <source>
        <strain evidence="3 4">T529</strain>
    </source>
</reference>
<dbReference type="GO" id="GO:0019867">
    <property type="term" value="C:outer membrane"/>
    <property type="evidence" value="ECO:0007669"/>
    <property type="project" value="InterPro"/>
</dbReference>
<comment type="caution">
    <text evidence="3">The sequence shown here is derived from an EMBL/GenBank/DDBJ whole genome shotgun (WGS) entry which is preliminary data.</text>
</comment>
<evidence type="ECO:0000313" key="4">
    <source>
        <dbReference type="Proteomes" id="UP000271590"/>
    </source>
</evidence>
<dbReference type="InterPro" id="IPR008640">
    <property type="entry name" value="Adhesin_Head_dom"/>
</dbReference>
<dbReference type="AlphaFoldDB" id="A0A3P3DX31"/>
<feature type="domain" description="Trimeric autotransporter adhesin YadA-like stalk" evidence="2">
    <location>
        <begin position="65"/>
        <end position="95"/>
    </location>
</feature>
<dbReference type="Gene3D" id="6.10.250.2040">
    <property type="match status" value="1"/>
</dbReference>
<sequence>GTATYTAGDNIAITQNGAEVQIATSATPNFTSVTTGDTVMNNNGLTIAGGPSVTITGIDANNTVITNVAPGVAPTDAVNVDQLNDTVAANRTKYYSVNSAGGGNEDNLGATGADAIASGKNATAAGTSAVAIGLGATAANANSVALGSGSVTAAAV</sequence>
<name>A0A3P3DX31_9BURK</name>
<proteinExistence type="predicted"/>
<organism evidence="3 4">
    <name type="scientific">Variovorax beijingensis</name>
    <dbReference type="NCBI Taxonomy" id="2496117"/>
    <lineage>
        <taxon>Bacteria</taxon>
        <taxon>Pseudomonadati</taxon>
        <taxon>Pseudomonadota</taxon>
        <taxon>Betaproteobacteria</taxon>
        <taxon>Burkholderiales</taxon>
        <taxon>Comamonadaceae</taxon>
        <taxon>Variovorax</taxon>
    </lineage>
</organism>
<evidence type="ECO:0000313" key="3">
    <source>
        <dbReference type="EMBL" id="RRH78735.1"/>
    </source>
</evidence>
<accession>A0A3P3DX31</accession>